<proteinExistence type="predicted"/>
<dbReference type="EMBL" id="KV875093">
    <property type="protein sequence ID" value="OIW34508.1"/>
    <property type="molecule type" value="Genomic_DNA"/>
</dbReference>
<name>A0A1J7JYL4_9PEZI</name>
<dbReference type="AlphaFoldDB" id="A0A1J7JYL4"/>
<feature type="compositionally biased region" description="Basic residues" evidence="1">
    <location>
        <begin position="300"/>
        <end position="309"/>
    </location>
</feature>
<evidence type="ECO:0000313" key="3">
    <source>
        <dbReference type="Proteomes" id="UP000182658"/>
    </source>
</evidence>
<dbReference type="PANTHER" id="PTHR35587:SF4">
    <property type="match status" value="1"/>
</dbReference>
<dbReference type="InParanoid" id="A0A1J7JYL4"/>
<protein>
    <submittedName>
        <fullName evidence="2">Uncharacterized protein</fullName>
    </submittedName>
</protein>
<evidence type="ECO:0000313" key="2">
    <source>
        <dbReference type="EMBL" id="OIW34508.1"/>
    </source>
</evidence>
<feature type="compositionally biased region" description="Low complexity" evidence="1">
    <location>
        <begin position="290"/>
        <end position="299"/>
    </location>
</feature>
<sequence>MARWNGLFCWMRSFEDRAEFHSIDITLGKDGVYDHFASELARRPSIYTHSPSSSSSILSSPSSNSKDRVPVFSSCLQVQRPLIDLIASSAGVDNRLASIFCCFTSFPASRPRESVQDLAPEYSSPRNLPAYTGQELDPEKNAPFVPDLAVPRYLPVNLSGNYSVNFVTLDPPGFEPPPYYPGLTEQKPLVDALKPKPLHLARTSRKQKPPVFYSHNARTLFQSTTYITIEDTSGSSTAISSSSLAKMSATPAMPKVAPALPSGPRPGGVSSPSKDEILADLRRQLDDSASDVGSSVSSRGGRRRRRRNNKALAATGGLAQPAILPRLAETKPVRLQLGLNLDVELELKARIQGDVSLTLLCCDKWLTTTAYTANERQSREEEDASDVDGTET</sequence>
<dbReference type="PANTHER" id="PTHR35587">
    <property type="entry name" value="EXPRESSED PROTEIN"/>
    <property type="match status" value="1"/>
</dbReference>
<feature type="region of interest" description="Disordered" evidence="1">
    <location>
        <begin position="255"/>
        <end position="274"/>
    </location>
</feature>
<organism evidence="2 3">
    <name type="scientific">Coniochaeta ligniaria NRRL 30616</name>
    <dbReference type="NCBI Taxonomy" id="1408157"/>
    <lineage>
        <taxon>Eukaryota</taxon>
        <taxon>Fungi</taxon>
        <taxon>Dikarya</taxon>
        <taxon>Ascomycota</taxon>
        <taxon>Pezizomycotina</taxon>
        <taxon>Sordariomycetes</taxon>
        <taxon>Sordariomycetidae</taxon>
        <taxon>Coniochaetales</taxon>
        <taxon>Coniochaetaceae</taxon>
        <taxon>Coniochaeta</taxon>
    </lineage>
</organism>
<evidence type="ECO:0000256" key="1">
    <source>
        <dbReference type="SAM" id="MobiDB-lite"/>
    </source>
</evidence>
<dbReference type="OrthoDB" id="2873061at2759"/>
<gene>
    <name evidence="2" type="ORF">CONLIGDRAFT_638863</name>
</gene>
<feature type="region of interest" description="Disordered" evidence="1">
    <location>
        <begin position="284"/>
        <end position="314"/>
    </location>
</feature>
<reference evidence="2 3" key="1">
    <citation type="submission" date="2016-10" db="EMBL/GenBank/DDBJ databases">
        <title>Draft genome sequence of Coniochaeta ligniaria NRRL30616, a lignocellulolytic fungus for bioabatement of inhibitors in plant biomass hydrolysates.</title>
        <authorList>
            <consortium name="DOE Joint Genome Institute"/>
            <person name="Jimenez D.J."/>
            <person name="Hector R.E."/>
            <person name="Riley R."/>
            <person name="Sun H."/>
            <person name="Grigoriev I.V."/>
            <person name="Van Elsas J.D."/>
            <person name="Nichols N.N."/>
        </authorList>
    </citation>
    <scope>NUCLEOTIDE SEQUENCE [LARGE SCALE GENOMIC DNA]</scope>
    <source>
        <strain evidence="2 3">NRRL 30616</strain>
    </source>
</reference>
<keyword evidence="3" id="KW-1185">Reference proteome</keyword>
<dbReference type="Proteomes" id="UP000182658">
    <property type="component" value="Unassembled WGS sequence"/>
</dbReference>
<accession>A0A1J7JYL4</accession>